<organism evidence="1">
    <name type="scientific">Tunturiibacter psychrotolerans</name>
    <dbReference type="NCBI Taxonomy" id="3069686"/>
    <lineage>
        <taxon>Bacteria</taxon>
        <taxon>Pseudomonadati</taxon>
        <taxon>Acidobacteriota</taxon>
        <taxon>Terriglobia</taxon>
        <taxon>Terriglobales</taxon>
        <taxon>Acidobacteriaceae</taxon>
        <taxon>Tunturiibacter</taxon>
    </lineage>
</organism>
<reference evidence="1" key="2">
    <citation type="journal article" date="2024" name="Environ. Microbiol.">
        <title>Genome analysis and description of Tunturibacter gen. nov. expands the diversity of Terriglobia in tundra soils.</title>
        <authorList>
            <person name="Messyasz A."/>
            <person name="Mannisto M.K."/>
            <person name="Kerkhof L.J."/>
            <person name="Haggblom M.M."/>
        </authorList>
    </citation>
    <scope>NUCLEOTIDE SEQUENCE</scope>
    <source>
        <strain evidence="1">X5P6</strain>
    </source>
</reference>
<proteinExistence type="predicted"/>
<evidence type="ECO:0000313" key="1">
    <source>
        <dbReference type="EMBL" id="XCB31228.1"/>
    </source>
</evidence>
<dbReference type="RefSeq" id="WP_353062070.1">
    <property type="nucleotide sequence ID" value="NZ_CP132942.1"/>
</dbReference>
<dbReference type="KEGG" id="tpsc:RBB77_12215"/>
<reference evidence="1" key="1">
    <citation type="submission" date="2023-08" db="EMBL/GenBank/DDBJ databases">
        <authorList>
            <person name="Messyasz A."/>
            <person name="Mannisto M.K."/>
            <person name="Kerkhof L.J."/>
            <person name="Haggblom M."/>
        </authorList>
    </citation>
    <scope>NUCLEOTIDE SEQUENCE</scope>
    <source>
        <strain evidence="1">X5P6</strain>
    </source>
</reference>
<accession>A0AAU7ZK21</accession>
<dbReference type="EMBL" id="CP132942">
    <property type="protein sequence ID" value="XCB31228.1"/>
    <property type="molecule type" value="Genomic_DNA"/>
</dbReference>
<protein>
    <submittedName>
        <fullName evidence="1">VWA domain-containing protein</fullName>
    </submittedName>
</protein>
<dbReference type="InterPro" id="IPR017802">
    <property type="entry name" value="VWFA-rel_acidobac-type"/>
</dbReference>
<dbReference type="NCBIfam" id="TIGR03436">
    <property type="entry name" value="acidobact_VWFA"/>
    <property type="match status" value="1"/>
</dbReference>
<gene>
    <name evidence="1" type="ORF">RBB77_12215</name>
</gene>
<dbReference type="AlphaFoldDB" id="A0AAU7ZK21"/>
<name>A0AAU7ZK21_9BACT</name>
<sequence>MNRLAVSLLLQRFAFVLIAISLGQFGRAQQSSQPSTMAHSPVPTLNVTSRLVLVDTVVTDKNGNPVTDLKREDFAVYEDKAPQRIDSFEPPSLHTLPAGSGATSFNLDEPKSFGQSPVTILVLDELNSHFEDSSFAVHSVKQYLDTRPALLDQPTTLMLVSDNKFRVLQNFTRDRDLLLKALHDQSVHYAWKLEDDKSIGYGAVERLDQSLSALEQIAQSSARIQGRKNLVWIGQGFPSIDPSELATKDQNLISDTIEHLTNVLLDTRVTLYAVDPTSSAAGMVEITDPTQLEFAQAAGDSFVRNSDPFGAQLDFDRLGPVTGGRVIRGMNDIDKQIANSVDLGTKFYTIGYSPSPSNDTPRQYRNIRVVCLRAGLTVTTRNGYYTTPPTSQSSKETLIYDLNTAALSPIPLNALKVTVEPTKSAPVFTGSYIVHVDASTLTWHSTNTGMSAARLAVLVVALSSKDKILSHTLQNMSAMTKGGADLQTSGKTADFLVTSALPKGVARLRFVVRETETGRIGTADVTLRKETKPDRS</sequence>